<dbReference type="Proteomes" id="UP000249638">
    <property type="component" value="Unassembled WGS sequence"/>
</dbReference>
<gene>
    <name evidence="1" type="ORF">C7416_102190</name>
</gene>
<keyword evidence="2" id="KW-1185">Reference proteome</keyword>
<sequence>MRAIVSQVNTSLINKVFAFSLNVVFNAGMEPDAFIAMDRELIDRLGGPAKVAELLGFEKKGGAQRVHNWKERGIPPAVKLAHPDVFLNQPMPAKQPGP</sequence>
<dbReference type="AlphaFoldDB" id="A0A2W7PDU9"/>
<evidence type="ECO:0000313" key="2">
    <source>
        <dbReference type="Proteomes" id="UP000249638"/>
    </source>
</evidence>
<protein>
    <submittedName>
        <fullName evidence="1">Uncharacterized protein</fullName>
    </submittedName>
</protein>
<comment type="caution">
    <text evidence="1">The sequence shown here is derived from an EMBL/GenBank/DDBJ whole genome shotgun (WGS) entry which is preliminary data.</text>
</comment>
<reference evidence="1" key="1">
    <citation type="submission" date="2018-06" db="EMBL/GenBank/DDBJ databases">
        <title>Genomic Encyclopedia of Type Strains, Phase IV (KMG-V): Genome sequencing to study the core and pangenomes of soil and plant-associated prokaryotes.</title>
        <authorList>
            <person name="Whitman W."/>
        </authorList>
    </citation>
    <scope>NUCLEOTIDE SEQUENCE [LARGE SCALE GENOMIC DNA]</scope>
    <source>
        <strain evidence="1">MLR2-44</strain>
    </source>
</reference>
<organism evidence="1 2">
    <name type="scientific">Cupriavidus phytorum</name>
    <dbReference type="NCBI Taxonomy" id="3024399"/>
    <lineage>
        <taxon>Bacteria</taxon>
        <taxon>Pseudomonadati</taxon>
        <taxon>Pseudomonadota</taxon>
        <taxon>Betaproteobacteria</taxon>
        <taxon>Burkholderiales</taxon>
        <taxon>Burkholderiaceae</taxon>
        <taxon>Cupriavidus</taxon>
    </lineage>
</organism>
<accession>A0A2W7PDU9</accession>
<dbReference type="EMBL" id="QKZN01000002">
    <property type="protein sequence ID" value="PZX32030.1"/>
    <property type="molecule type" value="Genomic_DNA"/>
</dbReference>
<evidence type="ECO:0000313" key="1">
    <source>
        <dbReference type="EMBL" id="PZX32030.1"/>
    </source>
</evidence>
<proteinExistence type="predicted"/>
<dbReference type="RefSeq" id="WP_243419600.1">
    <property type="nucleotide sequence ID" value="NZ_QEKP01000002.1"/>
</dbReference>
<name>A0A2W7PDU9_9BURK</name>